<dbReference type="InterPro" id="IPR000210">
    <property type="entry name" value="BTB/POZ_dom"/>
</dbReference>
<dbReference type="SUPFAM" id="SSF117281">
    <property type="entry name" value="Kelch motif"/>
    <property type="match status" value="2"/>
</dbReference>
<dbReference type="Pfam" id="PF07707">
    <property type="entry name" value="BACK"/>
    <property type="match status" value="1"/>
</dbReference>
<dbReference type="FunFam" id="1.25.40.420:FF:000001">
    <property type="entry name" value="Kelch-like family member 12"/>
    <property type="match status" value="1"/>
</dbReference>
<keyword evidence="4" id="KW-0677">Repeat</keyword>
<evidence type="ECO:0000313" key="10">
    <source>
        <dbReference type="Proteomes" id="UP000030742"/>
    </source>
</evidence>
<dbReference type="Pfam" id="PF00651">
    <property type="entry name" value="BTB"/>
    <property type="match status" value="1"/>
</dbReference>
<dbReference type="Gene3D" id="2.120.10.80">
    <property type="entry name" value="Kelch-type beta propeller"/>
    <property type="match status" value="2"/>
</dbReference>
<dbReference type="GO" id="GO:0016567">
    <property type="term" value="P:protein ubiquitination"/>
    <property type="evidence" value="ECO:0007669"/>
    <property type="project" value="UniProtKB-UniPathway"/>
</dbReference>
<dbReference type="SMART" id="SM00875">
    <property type="entry name" value="BACK"/>
    <property type="match status" value="1"/>
</dbReference>
<dbReference type="InterPro" id="IPR011333">
    <property type="entry name" value="SKP1/BTB/POZ_sf"/>
</dbReference>
<dbReference type="PIRSF" id="PIRSF037037">
    <property type="entry name" value="Kelch-like_protein_gigaxonin"/>
    <property type="match status" value="1"/>
</dbReference>
<dbReference type="PROSITE" id="PS50097">
    <property type="entry name" value="BTB"/>
    <property type="match status" value="1"/>
</dbReference>
<gene>
    <name evidence="9" type="ORF">D910_08345</name>
</gene>
<name>U4UF95_DENPD</name>
<dbReference type="InterPro" id="IPR015915">
    <property type="entry name" value="Kelch-typ_b-propeller"/>
</dbReference>
<dbReference type="UniPathway" id="UPA00143"/>
<proteinExistence type="predicted"/>
<dbReference type="Gene3D" id="1.25.40.420">
    <property type="match status" value="1"/>
</dbReference>
<dbReference type="OrthoDB" id="45365at2759"/>
<evidence type="ECO:0000259" key="8">
    <source>
        <dbReference type="PROSITE" id="PS50097"/>
    </source>
</evidence>
<dbReference type="Pfam" id="PF01344">
    <property type="entry name" value="Kelch_1"/>
    <property type="match status" value="2"/>
</dbReference>
<organism evidence="9 10">
    <name type="scientific">Dendroctonus ponderosae</name>
    <name type="common">Mountain pine beetle</name>
    <dbReference type="NCBI Taxonomy" id="77166"/>
    <lineage>
        <taxon>Eukaryota</taxon>
        <taxon>Metazoa</taxon>
        <taxon>Ecdysozoa</taxon>
        <taxon>Arthropoda</taxon>
        <taxon>Hexapoda</taxon>
        <taxon>Insecta</taxon>
        <taxon>Pterygota</taxon>
        <taxon>Neoptera</taxon>
        <taxon>Endopterygota</taxon>
        <taxon>Coleoptera</taxon>
        <taxon>Polyphaga</taxon>
        <taxon>Cucujiformia</taxon>
        <taxon>Curculionidae</taxon>
        <taxon>Scolytinae</taxon>
        <taxon>Dendroctonus</taxon>
    </lineage>
</organism>
<accession>U4UF95</accession>
<comment type="pathway">
    <text evidence="1">Protein modification; protein ubiquitination.</text>
</comment>
<dbReference type="SMART" id="SM00612">
    <property type="entry name" value="Kelch"/>
    <property type="match status" value="6"/>
</dbReference>
<dbReference type="AlphaFoldDB" id="U4UF95"/>
<evidence type="ECO:0000256" key="1">
    <source>
        <dbReference type="ARBA" id="ARBA00004906"/>
    </source>
</evidence>
<dbReference type="Gene3D" id="3.30.710.10">
    <property type="entry name" value="Potassium Channel Kv1.1, Chain A"/>
    <property type="match status" value="1"/>
</dbReference>
<dbReference type="InterPro" id="IPR011705">
    <property type="entry name" value="BACK"/>
</dbReference>
<feature type="domain" description="BTB" evidence="8">
    <location>
        <begin position="60"/>
        <end position="127"/>
    </location>
</feature>
<keyword evidence="3" id="KW-0880">Kelch repeat</keyword>
<dbReference type="SUPFAM" id="SSF54695">
    <property type="entry name" value="POZ domain"/>
    <property type="match status" value="1"/>
</dbReference>
<dbReference type="EMBL" id="KB632267">
    <property type="protein sequence ID" value="ERL91003.1"/>
    <property type="molecule type" value="Genomic_DNA"/>
</dbReference>
<feature type="non-terminal residue" evidence="9">
    <location>
        <position position="608"/>
    </location>
</feature>
<dbReference type="Pfam" id="PF24681">
    <property type="entry name" value="Kelch_KLHDC2_KLHL20_DRC7"/>
    <property type="match status" value="1"/>
</dbReference>
<evidence type="ECO:0000256" key="5">
    <source>
        <dbReference type="ARBA" id="ARBA00022786"/>
    </source>
</evidence>
<dbReference type="InterPro" id="IPR017096">
    <property type="entry name" value="BTB-kelch_protein"/>
</dbReference>
<dbReference type="PANTHER" id="PTHR24412:SF497">
    <property type="entry name" value="KELCH-LIKE PROTEIN 18"/>
    <property type="match status" value="1"/>
</dbReference>
<dbReference type="PRINTS" id="PR00501">
    <property type="entry name" value="KELCHREPEAT"/>
</dbReference>
<keyword evidence="5" id="KW-0833">Ubl conjugation pathway</keyword>
<evidence type="ECO:0000256" key="6">
    <source>
        <dbReference type="ARBA" id="ARBA00023203"/>
    </source>
</evidence>
<dbReference type="PANTHER" id="PTHR24412">
    <property type="entry name" value="KELCH PROTEIN"/>
    <property type="match status" value="1"/>
</dbReference>
<sequence>MDWNLRYDIHSDNEGELCKAGPTTRNVLEMNSENSIFQQNDLFPSAFPFMADIRRQGKLCDVVLKVEGQQFSAHKIVLAATIPYFHAMFMNDMVESRNKEIEIKCIDAIALEALVNFAYTGKVVLDKNNVQSIMIGASYLQLNKVRDACANYLLQRIHPQNALGFRHFAESLGSSTFADSAEKYIEWYFHEVSQNEEYLNLSVTEIKELLMKSELRVDNEEQVFEACMRWVKHNVEKRKDFLPELLSLVRLPLLSPLYITDRVRNEEHIRYSIQCRDLVDEALTFHLIPERRPLIQSFRTEPRVCDIKGYIYVVGGLNRHGDSLSTVEYYDPKTEQWTMAPQMSMMRSRLGVAVINHKLYAFGGYNGRDRLSSVEVYDALQKKWTTVTPMICKRSALGATALGDVIYVCGGYDGVTSLNSIERYHPSTNSWCSLAPMNKSRSAGAVIACQGYIYALGGHDGLSIFDSVERYNPTTNTWIEAPPMLTKRCRLGVAVLGGKLYACGGYDGSSFLRTVEMFCPRANKWTYVAPMNAQRSRVALTANMGKLWAVGGYDGITNLITVEIYDPKKDTWEYAPDMIAHEGGSTKYRASVEAFTYYSFTIAIWSSI</sequence>
<dbReference type="Proteomes" id="UP000030742">
    <property type="component" value="Unassembled WGS sequence"/>
</dbReference>
<dbReference type="InterPro" id="IPR030603">
    <property type="entry name" value="KLHL18_BTB/POZ"/>
</dbReference>
<comment type="function">
    <text evidence="7">Probable substrate-specific adapter of an E3 ubiquitin-protein ligase complex which mediates the ubiquitination and subsequent proteasomal degradation of target proteins. May have a role in synapse differentiation and growth.</text>
</comment>
<dbReference type="STRING" id="77166.U4UF95"/>
<evidence type="ECO:0000256" key="2">
    <source>
        <dbReference type="ARBA" id="ARBA00013699"/>
    </source>
</evidence>
<evidence type="ECO:0000256" key="3">
    <source>
        <dbReference type="ARBA" id="ARBA00022441"/>
    </source>
</evidence>
<protein>
    <recommendedName>
        <fullName evidence="2">Kelch-like protein diablo</fullName>
    </recommendedName>
</protein>
<reference evidence="9 10" key="1">
    <citation type="journal article" date="2013" name="Genome Biol.">
        <title>Draft genome of the mountain pine beetle, Dendroctonus ponderosae Hopkins, a major forest pest.</title>
        <authorList>
            <person name="Keeling C.I."/>
            <person name="Yuen M.M."/>
            <person name="Liao N.Y."/>
            <person name="Docking T.R."/>
            <person name="Chan S.K."/>
            <person name="Taylor G.A."/>
            <person name="Palmquist D.L."/>
            <person name="Jackman S.D."/>
            <person name="Nguyen A."/>
            <person name="Li M."/>
            <person name="Henderson H."/>
            <person name="Janes J.K."/>
            <person name="Zhao Y."/>
            <person name="Pandoh P."/>
            <person name="Moore R."/>
            <person name="Sperling F.A."/>
            <person name="Huber D.P."/>
            <person name="Birol I."/>
            <person name="Jones S.J."/>
            <person name="Bohlmann J."/>
        </authorList>
    </citation>
    <scope>NUCLEOTIDE SEQUENCE</scope>
</reference>
<dbReference type="CDD" id="cd18247">
    <property type="entry name" value="BTB_POZ_KLHL18"/>
    <property type="match status" value="1"/>
</dbReference>
<keyword evidence="6" id="KW-0009">Actin-binding</keyword>
<evidence type="ECO:0000313" key="9">
    <source>
        <dbReference type="EMBL" id="ERL91003.1"/>
    </source>
</evidence>
<dbReference type="SMART" id="SM00225">
    <property type="entry name" value="BTB"/>
    <property type="match status" value="1"/>
</dbReference>
<dbReference type="InterPro" id="IPR006652">
    <property type="entry name" value="Kelch_1"/>
</dbReference>
<dbReference type="GO" id="GO:0003779">
    <property type="term" value="F:actin binding"/>
    <property type="evidence" value="ECO:0007669"/>
    <property type="project" value="UniProtKB-KW"/>
</dbReference>
<evidence type="ECO:0000256" key="4">
    <source>
        <dbReference type="ARBA" id="ARBA00022737"/>
    </source>
</evidence>
<evidence type="ECO:0000256" key="7">
    <source>
        <dbReference type="ARBA" id="ARBA00043912"/>
    </source>
</evidence>